<proteinExistence type="predicted"/>
<accession>A0A9D4F491</accession>
<keyword evidence="3" id="KW-1185">Reference proteome</keyword>
<reference evidence="2" key="1">
    <citation type="journal article" date="2019" name="bioRxiv">
        <title>The Genome of the Zebra Mussel, Dreissena polymorpha: A Resource for Invasive Species Research.</title>
        <authorList>
            <person name="McCartney M.A."/>
            <person name="Auch B."/>
            <person name="Kono T."/>
            <person name="Mallez S."/>
            <person name="Zhang Y."/>
            <person name="Obille A."/>
            <person name="Becker A."/>
            <person name="Abrahante J.E."/>
            <person name="Garbe J."/>
            <person name="Badalamenti J.P."/>
            <person name="Herman A."/>
            <person name="Mangelson H."/>
            <person name="Liachko I."/>
            <person name="Sullivan S."/>
            <person name="Sone E.D."/>
            <person name="Koren S."/>
            <person name="Silverstein K.A.T."/>
            <person name="Beckman K.B."/>
            <person name="Gohl D.M."/>
        </authorList>
    </citation>
    <scope>NUCLEOTIDE SEQUENCE</scope>
    <source>
        <strain evidence="2">Duluth1</strain>
        <tissue evidence="2">Whole animal</tissue>
    </source>
</reference>
<feature type="region of interest" description="Disordered" evidence="1">
    <location>
        <begin position="90"/>
        <end position="115"/>
    </location>
</feature>
<gene>
    <name evidence="2" type="ORF">DPMN_167979</name>
</gene>
<reference evidence="2" key="2">
    <citation type="submission" date="2020-11" db="EMBL/GenBank/DDBJ databases">
        <authorList>
            <person name="McCartney M.A."/>
            <person name="Auch B."/>
            <person name="Kono T."/>
            <person name="Mallez S."/>
            <person name="Becker A."/>
            <person name="Gohl D.M."/>
            <person name="Silverstein K.A.T."/>
            <person name="Koren S."/>
            <person name="Bechman K.B."/>
            <person name="Herman A."/>
            <person name="Abrahante J.E."/>
            <person name="Garbe J."/>
        </authorList>
    </citation>
    <scope>NUCLEOTIDE SEQUENCE</scope>
    <source>
        <strain evidence="2">Duluth1</strain>
        <tissue evidence="2">Whole animal</tissue>
    </source>
</reference>
<sequence length="115" mass="12843">MAKHILCERFAEYNISNEIKDTCSPKVKRLCLRVDNTAMYVSEADPVKPGDQMEWQCEMTTDATRDECLSKVNSQDNNNAMAMDYVAAGNRSNSSQTPCPRCQAGEPGHIQHITS</sequence>
<evidence type="ECO:0000313" key="2">
    <source>
        <dbReference type="EMBL" id="KAH3789791.1"/>
    </source>
</evidence>
<protein>
    <submittedName>
        <fullName evidence="2">Uncharacterized protein</fullName>
    </submittedName>
</protein>
<organism evidence="2 3">
    <name type="scientific">Dreissena polymorpha</name>
    <name type="common">Zebra mussel</name>
    <name type="synonym">Mytilus polymorpha</name>
    <dbReference type="NCBI Taxonomy" id="45954"/>
    <lineage>
        <taxon>Eukaryota</taxon>
        <taxon>Metazoa</taxon>
        <taxon>Spiralia</taxon>
        <taxon>Lophotrochozoa</taxon>
        <taxon>Mollusca</taxon>
        <taxon>Bivalvia</taxon>
        <taxon>Autobranchia</taxon>
        <taxon>Heteroconchia</taxon>
        <taxon>Euheterodonta</taxon>
        <taxon>Imparidentia</taxon>
        <taxon>Neoheterodontei</taxon>
        <taxon>Myida</taxon>
        <taxon>Dreissenoidea</taxon>
        <taxon>Dreissenidae</taxon>
        <taxon>Dreissena</taxon>
    </lineage>
</organism>
<name>A0A9D4F491_DREPO</name>
<evidence type="ECO:0000313" key="3">
    <source>
        <dbReference type="Proteomes" id="UP000828390"/>
    </source>
</evidence>
<dbReference type="Proteomes" id="UP000828390">
    <property type="component" value="Unassembled WGS sequence"/>
</dbReference>
<evidence type="ECO:0000256" key="1">
    <source>
        <dbReference type="SAM" id="MobiDB-lite"/>
    </source>
</evidence>
<comment type="caution">
    <text evidence="2">The sequence shown here is derived from an EMBL/GenBank/DDBJ whole genome shotgun (WGS) entry which is preliminary data.</text>
</comment>
<dbReference type="AlphaFoldDB" id="A0A9D4F491"/>
<dbReference type="EMBL" id="JAIWYP010000008">
    <property type="protein sequence ID" value="KAH3789791.1"/>
    <property type="molecule type" value="Genomic_DNA"/>
</dbReference>